<feature type="region of interest" description="Disordered" evidence="1">
    <location>
        <begin position="51"/>
        <end position="78"/>
    </location>
</feature>
<protein>
    <submittedName>
        <fullName evidence="2">Uncharacterized protein</fullName>
    </submittedName>
</protein>
<proteinExistence type="predicted"/>
<keyword evidence="3" id="KW-1185">Reference proteome</keyword>
<evidence type="ECO:0000313" key="3">
    <source>
        <dbReference type="Proteomes" id="UP001472677"/>
    </source>
</evidence>
<feature type="compositionally biased region" description="Polar residues" evidence="1">
    <location>
        <begin position="51"/>
        <end position="62"/>
    </location>
</feature>
<feature type="region of interest" description="Disordered" evidence="1">
    <location>
        <begin position="1"/>
        <end position="25"/>
    </location>
</feature>
<gene>
    <name evidence="2" type="ORF">V6N12_020766</name>
</gene>
<dbReference type="EMBL" id="JBBPBM010000039">
    <property type="protein sequence ID" value="KAK8526288.1"/>
    <property type="molecule type" value="Genomic_DNA"/>
</dbReference>
<sequence>MAQDDRVQVPSASVMAGDNESHDANAVEQQLADTQETLEETVAEEVVQDGINNAFSSDTSNDAVPRTDQEEQDEDEDMAGFHQDRAEEVGVAETNVGPGNTHHELNSDQVEEVVLLGN</sequence>
<name>A0ABR2CZ14_9ROSI</name>
<dbReference type="Proteomes" id="UP001472677">
    <property type="component" value="Unassembled WGS sequence"/>
</dbReference>
<accession>A0ABR2CZ14</accession>
<reference evidence="2 3" key="1">
    <citation type="journal article" date="2024" name="G3 (Bethesda)">
        <title>Genome assembly of Hibiscus sabdariffa L. provides insights into metabolisms of medicinal natural products.</title>
        <authorList>
            <person name="Kim T."/>
        </authorList>
    </citation>
    <scope>NUCLEOTIDE SEQUENCE [LARGE SCALE GENOMIC DNA]</scope>
    <source>
        <strain evidence="2">TK-2024</strain>
        <tissue evidence="2">Old leaves</tissue>
    </source>
</reference>
<comment type="caution">
    <text evidence="2">The sequence shown here is derived from an EMBL/GenBank/DDBJ whole genome shotgun (WGS) entry which is preliminary data.</text>
</comment>
<organism evidence="2 3">
    <name type="scientific">Hibiscus sabdariffa</name>
    <name type="common">roselle</name>
    <dbReference type="NCBI Taxonomy" id="183260"/>
    <lineage>
        <taxon>Eukaryota</taxon>
        <taxon>Viridiplantae</taxon>
        <taxon>Streptophyta</taxon>
        <taxon>Embryophyta</taxon>
        <taxon>Tracheophyta</taxon>
        <taxon>Spermatophyta</taxon>
        <taxon>Magnoliopsida</taxon>
        <taxon>eudicotyledons</taxon>
        <taxon>Gunneridae</taxon>
        <taxon>Pentapetalae</taxon>
        <taxon>rosids</taxon>
        <taxon>malvids</taxon>
        <taxon>Malvales</taxon>
        <taxon>Malvaceae</taxon>
        <taxon>Malvoideae</taxon>
        <taxon>Hibiscus</taxon>
    </lineage>
</organism>
<evidence type="ECO:0000313" key="2">
    <source>
        <dbReference type="EMBL" id="KAK8526288.1"/>
    </source>
</evidence>
<evidence type="ECO:0000256" key="1">
    <source>
        <dbReference type="SAM" id="MobiDB-lite"/>
    </source>
</evidence>